<sequence length="395" mass="42137">MITVTSAREKVVSGTSALPSRIRHLSGALGYVLARDVIAPVPLPSFRQSSMDGYALNHLDITGSAMTLPVSGESKAGETQFQLLAPGTAFRIFTGAPVPEGATAVVMQERATRNGDKVTIHEFPVVANRNLRNVGQQINKGEVALPAGTLLGPGAIGFLGGFGITEVEVHEKPKVVILITGDELVTAGQPLKHGQIYESNAAMLIAALEKEGIAGVSVVSTEDSHQAIADRLGEISEGADLIIASGGISVGDYDFVGKAMMETGVATVFYKVKQKPGKPLFFGQKDEKLFFALPGNPASSLVCFYEYVLPALRKMYGRKDIFLPAYFLPSTKSYSFDGERDEFLKAHVEAGKVTPLFGQESFALRSFALANALIYLPADQARVAEGDLVEVHLLP</sequence>
<evidence type="ECO:0000256" key="3">
    <source>
        <dbReference type="ARBA" id="ARBA00005046"/>
    </source>
</evidence>
<dbReference type="CDD" id="cd00887">
    <property type="entry name" value="MoeA"/>
    <property type="match status" value="1"/>
</dbReference>
<evidence type="ECO:0000313" key="14">
    <source>
        <dbReference type="Proteomes" id="UP000680038"/>
    </source>
</evidence>
<dbReference type="InterPro" id="IPR036688">
    <property type="entry name" value="MoeA_C_domain_IV_sf"/>
</dbReference>
<keyword evidence="5 11" id="KW-0500">Molybdenum</keyword>
<evidence type="ECO:0000256" key="5">
    <source>
        <dbReference type="ARBA" id="ARBA00022505"/>
    </source>
</evidence>
<proteinExistence type="inferred from homology"/>
<keyword evidence="6 11" id="KW-0808">Transferase</keyword>
<feature type="domain" description="MoaB/Mog" evidence="12">
    <location>
        <begin position="176"/>
        <end position="314"/>
    </location>
</feature>
<dbReference type="FunFam" id="3.40.980.10:FF:000004">
    <property type="entry name" value="Molybdopterin molybdenumtransferase"/>
    <property type="match status" value="1"/>
</dbReference>
<evidence type="ECO:0000256" key="6">
    <source>
        <dbReference type="ARBA" id="ARBA00022679"/>
    </source>
</evidence>
<comment type="similarity">
    <text evidence="4 11">Belongs to the MoeA family.</text>
</comment>
<dbReference type="RefSeq" id="WP_215240251.1">
    <property type="nucleotide sequence ID" value="NZ_CAJRAF010000002.1"/>
</dbReference>
<evidence type="ECO:0000256" key="4">
    <source>
        <dbReference type="ARBA" id="ARBA00010763"/>
    </source>
</evidence>
<dbReference type="GO" id="GO:0006777">
    <property type="term" value="P:Mo-molybdopterin cofactor biosynthetic process"/>
    <property type="evidence" value="ECO:0007669"/>
    <property type="project" value="UniProtKB-UniRule"/>
</dbReference>
<evidence type="ECO:0000256" key="7">
    <source>
        <dbReference type="ARBA" id="ARBA00022723"/>
    </source>
</evidence>
<dbReference type="GO" id="GO:0005829">
    <property type="term" value="C:cytosol"/>
    <property type="evidence" value="ECO:0007669"/>
    <property type="project" value="TreeGrafter"/>
</dbReference>
<dbReference type="Gene3D" id="3.40.980.10">
    <property type="entry name" value="MoaB/Mog-like domain"/>
    <property type="match status" value="1"/>
</dbReference>
<evidence type="ECO:0000256" key="10">
    <source>
        <dbReference type="ARBA" id="ARBA00047317"/>
    </source>
</evidence>
<dbReference type="InterPro" id="IPR038987">
    <property type="entry name" value="MoeA-like"/>
</dbReference>
<reference evidence="13" key="1">
    <citation type="submission" date="2021-04" db="EMBL/GenBank/DDBJ databases">
        <authorList>
            <person name="Rodrigo-Torres L."/>
            <person name="Arahal R. D."/>
            <person name="Lucena T."/>
        </authorList>
    </citation>
    <scope>NUCLEOTIDE SEQUENCE</scope>
    <source>
        <strain evidence="13">CECT 9275</strain>
    </source>
</reference>
<evidence type="ECO:0000256" key="1">
    <source>
        <dbReference type="ARBA" id="ARBA00001946"/>
    </source>
</evidence>
<dbReference type="NCBIfam" id="TIGR00177">
    <property type="entry name" value="molyb_syn"/>
    <property type="match status" value="1"/>
</dbReference>
<dbReference type="SMART" id="SM00852">
    <property type="entry name" value="MoCF_biosynth"/>
    <property type="match status" value="1"/>
</dbReference>
<comment type="catalytic activity">
    <reaction evidence="10">
        <text>adenylyl-molybdopterin + molybdate = Mo-molybdopterin + AMP + H(+)</text>
        <dbReference type="Rhea" id="RHEA:35047"/>
        <dbReference type="ChEBI" id="CHEBI:15378"/>
        <dbReference type="ChEBI" id="CHEBI:36264"/>
        <dbReference type="ChEBI" id="CHEBI:62727"/>
        <dbReference type="ChEBI" id="CHEBI:71302"/>
        <dbReference type="ChEBI" id="CHEBI:456215"/>
        <dbReference type="EC" id="2.10.1.1"/>
    </reaction>
</comment>
<keyword evidence="7 11" id="KW-0479">Metal-binding</keyword>
<accession>A0A916ND74</accession>
<dbReference type="Pfam" id="PF03453">
    <property type="entry name" value="MoeA_N"/>
    <property type="match status" value="1"/>
</dbReference>
<dbReference type="InterPro" id="IPR036135">
    <property type="entry name" value="MoeA_linker/N_sf"/>
</dbReference>
<keyword evidence="14" id="KW-1185">Reference proteome</keyword>
<comment type="function">
    <text evidence="2 11">Catalyzes the insertion of molybdate into adenylated molybdopterin with the concomitant release of AMP.</text>
</comment>
<dbReference type="InterPro" id="IPR036425">
    <property type="entry name" value="MoaB/Mog-like_dom_sf"/>
</dbReference>
<name>A0A916ND74_9BACT</name>
<comment type="caution">
    <text evidence="13">The sequence shown here is derived from an EMBL/GenBank/DDBJ whole genome shotgun (WGS) entry which is preliminary data.</text>
</comment>
<dbReference type="InterPro" id="IPR005110">
    <property type="entry name" value="MoeA_linker/N"/>
</dbReference>
<dbReference type="Gene3D" id="3.90.105.10">
    <property type="entry name" value="Molybdopterin biosynthesis moea protein, domain 2"/>
    <property type="match status" value="1"/>
</dbReference>
<dbReference type="Gene3D" id="2.40.340.10">
    <property type="entry name" value="MoeA, C-terminal, domain IV"/>
    <property type="match status" value="1"/>
</dbReference>
<dbReference type="Proteomes" id="UP000680038">
    <property type="component" value="Unassembled WGS sequence"/>
</dbReference>
<protein>
    <recommendedName>
        <fullName evidence="11">Molybdopterin molybdenumtransferase</fullName>
        <ecNumber evidence="11">2.10.1.1</ecNumber>
    </recommendedName>
</protein>
<dbReference type="SUPFAM" id="SSF63867">
    <property type="entry name" value="MoeA C-terminal domain-like"/>
    <property type="match status" value="1"/>
</dbReference>
<comment type="pathway">
    <text evidence="3 11">Cofactor biosynthesis; molybdopterin biosynthesis.</text>
</comment>
<dbReference type="Gene3D" id="2.170.190.11">
    <property type="entry name" value="Molybdopterin biosynthesis moea protein, domain 3"/>
    <property type="match status" value="1"/>
</dbReference>
<dbReference type="InterPro" id="IPR005111">
    <property type="entry name" value="MoeA_C_domain_IV"/>
</dbReference>
<dbReference type="GO" id="GO:0061599">
    <property type="term" value="F:molybdopterin molybdotransferase activity"/>
    <property type="evidence" value="ECO:0007669"/>
    <property type="project" value="UniProtKB-UniRule"/>
</dbReference>
<keyword evidence="9 11" id="KW-0501">Molybdenum cofactor biosynthesis</keyword>
<dbReference type="EMBL" id="CAJRAF010000002">
    <property type="protein sequence ID" value="CAG5006376.1"/>
    <property type="molecule type" value="Genomic_DNA"/>
</dbReference>
<evidence type="ECO:0000256" key="2">
    <source>
        <dbReference type="ARBA" id="ARBA00002901"/>
    </source>
</evidence>
<evidence type="ECO:0000256" key="8">
    <source>
        <dbReference type="ARBA" id="ARBA00022842"/>
    </source>
</evidence>
<dbReference type="InterPro" id="IPR001453">
    <property type="entry name" value="MoaB/Mog_dom"/>
</dbReference>
<dbReference type="EC" id="2.10.1.1" evidence="11"/>
<dbReference type="SUPFAM" id="SSF63882">
    <property type="entry name" value="MoeA N-terminal region -like"/>
    <property type="match status" value="1"/>
</dbReference>
<dbReference type="PANTHER" id="PTHR10192">
    <property type="entry name" value="MOLYBDOPTERIN BIOSYNTHESIS PROTEIN"/>
    <property type="match status" value="1"/>
</dbReference>
<dbReference type="AlphaFoldDB" id="A0A916ND74"/>
<evidence type="ECO:0000313" key="13">
    <source>
        <dbReference type="EMBL" id="CAG5006376.1"/>
    </source>
</evidence>
<dbReference type="Pfam" id="PF00994">
    <property type="entry name" value="MoCF_biosynth"/>
    <property type="match status" value="1"/>
</dbReference>
<organism evidence="13 14">
    <name type="scientific">Dyadobacter helix</name>
    <dbReference type="NCBI Taxonomy" id="2822344"/>
    <lineage>
        <taxon>Bacteria</taxon>
        <taxon>Pseudomonadati</taxon>
        <taxon>Bacteroidota</taxon>
        <taxon>Cytophagia</taxon>
        <taxon>Cytophagales</taxon>
        <taxon>Spirosomataceae</taxon>
        <taxon>Dyadobacter</taxon>
    </lineage>
</organism>
<dbReference type="GO" id="GO:0046872">
    <property type="term" value="F:metal ion binding"/>
    <property type="evidence" value="ECO:0007669"/>
    <property type="project" value="UniProtKB-UniRule"/>
</dbReference>
<dbReference type="Pfam" id="PF03454">
    <property type="entry name" value="MoeA_C"/>
    <property type="match status" value="1"/>
</dbReference>
<comment type="cofactor">
    <cofactor evidence="1 11">
        <name>Mg(2+)</name>
        <dbReference type="ChEBI" id="CHEBI:18420"/>
    </cofactor>
</comment>
<keyword evidence="8 11" id="KW-0460">Magnesium</keyword>
<dbReference type="PANTHER" id="PTHR10192:SF5">
    <property type="entry name" value="GEPHYRIN"/>
    <property type="match status" value="1"/>
</dbReference>
<evidence type="ECO:0000256" key="9">
    <source>
        <dbReference type="ARBA" id="ARBA00023150"/>
    </source>
</evidence>
<evidence type="ECO:0000259" key="12">
    <source>
        <dbReference type="SMART" id="SM00852"/>
    </source>
</evidence>
<dbReference type="NCBIfam" id="NF045515">
    <property type="entry name" value="Glp_gephyrin"/>
    <property type="match status" value="1"/>
</dbReference>
<evidence type="ECO:0000256" key="11">
    <source>
        <dbReference type="RuleBase" id="RU365090"/>
    </source>
</evidence>
<gene>
    <name evidence="13" type="primary">moeA</name>
    <name evidence="13" type="ORF">DYBT9275_03806</name>
</gene>
<dbReference type="SUPFAM" id="SSF53218">
    <property type="entry name" value="Molybdenum cofactor biosynthesis proteins"/>
    <property type="match status" value="1"/>
</dbReference>